<keyword evidence="4 6" id="KW-0464">Manganese</keyword>
<dbReference type="Pfam" id="PF13382">
    <property type="entry name" value="Adenine_deam_C"/>
    <property type="match status" value="1"/>
</dbReference>
<reference evidence="9 10" key="1">
    <citation type="submission" date="2017-05" db="EMBL/GenBank/DDBJ databases">
        <title>Butyricicoccus porcorum sp. nov. a butyrate-producing bacterium from the swine intestinal tract.</title>
        <authorList>
            <person name="Trachsel J."/>
            <person name="Humphrey S."/>
            <person name="Allen H.K."/>
        </authorList>
    </citation>
    <scope>NUCLEOTIDE SEQUENCE [LARGE SCALE GENOMIC DNA]</scope>
    <source>
        <strain evidence="9">BB10</strain>
    </source>
</reference>
<comment type="cofactor">
    <cofactor evidence="6">
        <name>Mn(2+)</name>
        <dbReference type="ChEBI" id="CHEBI:29035"/>
    </cofactor>
</comment>
<dbReference type="Pfam" id="PF01979">
    <property type="entry name" value="Amidohydro_1"/>
    <property type="match status" value="1"/>
</dbReference>
<dbReference type="SUPFAM" id="SSF51556">
    <property type="entry name" value="Metallo-dependent hydrolases"/>
    <property type="match status" value="1"/>
</dbReference>
<proteinExistence type="inferred from homology"/>
<dbReference type="GO" id="GO:0000034">
    <property type="term" value="F:adenine deaminase activity"/>
    <property type="evidence" value="ECO:0007669"/>
    <property type="project" value="UniProtKB-UniRule"/>
</dbReference>
<dbReference type="InterPro" id="IPR006679">
    <property type="entry name" value="Adenine_deam"/>
</dbReference>
<protein>
    <recommendedName>
        <fullName evidence="2 6">Adenine deaminase</fullName>
        <shortName evidence="6">Adenase</shortName>
        <shortName evidence="6">Adenine aminase</shortName>
        <ecNumber evidence="2 6">3.5.4.2</ecNumber>
    </recommendedName>
</protein>
<dbReference type="NCBIfam" id="TIGR01178">
    <property type="entry name" value="ade"/>
    <property type="match status" value="1"/>
</dbReference>
<dbReference type="Gene3D" id="2.30.40.10">
    <property type="entry name" value="Urease, subunit C, domain 1"/>
    <property type="match status" value="1"/>
</dbReference>
<feature type="domain" description="Adenine deaminase C-terminal" evidence="8">
    <location>
        <begin position="397"/>
        <end position="563"/>
    </location>
</feature>
<evidence type="ECO:0000256" key="5">
    <source>
        <dbReference type="ARBA" id="ARBA00047720"/>
    </source>
</evidence>
<feature type="domain" description="Amidohydrolase-related" evidence="7">
    <location>
        <begin position="67"/>
        <end position="335"/>
    </location>
</feature>
<accession>A0A252F272</accession>
<dbReference type="CDD" id="cd01295">
    <property type="entry name" value="AdeC"/>
    <property type="match status" value="1"/>
</dbReference>
<evidence type="ECO:0000313" key="9">
    <source>
        <dbReference type="EMBL" id="OUM19866.1"/>
    </source>
</evidence>
<evidence type="ECO:0000256" key="3">
    <source>
        <dbReference type="ARBA" id="ARBA00022801"/>
    </source>
</evidence>
<dbReference type="EC" id="3.5.4.2" evidence="2 6"/>
<dbReference type="PANTHER" id="PTHR11113">
    <property type="entry name" value="N-ACETYLGLUCOSAMINE-6-PHOSPHATE DEACETYLASE"/>
    <property type="match status" value="1"/>
</dbReference>
<keyword evidence="10" id="KW-1185">Reference proteome</keyword>
<comment type="similarity">
    <text evidence="1 6">Belongs to the metallo-dependent hydrolases superfamily. Adenine deaminase family.</text>
</comment>
<dbReference type="HAMAP" id="MF_01518">
    <property type="entry name" value="Adenine_deamin"/>
    <property type="match status" value="1"/>
</dbReference>
<dbReference type="OrthoDB" id="9775607at2"/>
<keyword evidence="3 6" id="KW-0378">Hydrolase</keyword>
<comment type="catalytic activity">
    <reaction evidence="5 6">
        <text>adenine + H2O + H(+) = hypoxanthine + NH4(+)</text>
        <dbReference type="Rhea" id="RHEA:23688"/>
        <dbReference type="ChEBI" id="CHEBI:15377"/>
        <dbReference type="ChEBI" id="CHEBI:15378"/>
        <dbReference type="ChEBI" id="CHEBI:16708"/>
        <dbReference type="ChEBI" id="CHEBI:17368"/>
        <dbReference type="ChEBI" id="CHEBI:28938"/>
        <dbReference type="EC" id="3.5.4.2"/>
    </reaction>
</comment>
<dbReference type="Proteomes" id="UP000194903">
    <property type="component" value="Unassembled WGS sequence"/>
</dbReference>
<evidence type="ECO:0000256" key="2">
    <source>
        <dbReference type="ARBA" id="ARBA00012782"/>
    </source>
</evidence>
<gene>
    <name evidence="6" type="primary">ade</name>
    <name evidence="9" type="ORF">CBW42_10305</name>
</gene>
<dbReference type="InterPro" id="IPR026912">
    <property type="entry name" value="Adenine_deam_C"/>
</dbReference>
<comment type="caution">
    <text evidence="9">The sequence shown here is derived from an EMBL/GenBank/DDBJ whole genome shotgun (WGS) entry which is preliminary data.</text>
</comment>
<sequence>MNFQQFNDLAKAARGEIPAELVFRGGNVVNVFTGEVLETSVAVTDGTIVGVGDQYVGETEIDLAGKYLCPGLIDGHIHLESTMVTPAELVEQAVRCGTTTYIVDPHEAANVSGADGIDYILNETADVPANVYVMMPSCVPALPFEDNGCTFDANEMRNYLDNPRVLGLGEVMDYVSTVNAAPAMAEKLALFDGKPKDGHAPMLTGNELNAYVLAGITNDHECSTPEEVLEKRRLGMHIHVREGSAARNLEAIVRGIVQEHQLTDGFSFCTDDKHIEDIRQEGHIDHCVRKAIACGLAPVDAIRMATINTARHYGLHHQLGAIAPGMQADFVVLDDLETVHIHAVYHRGQDVSDFRAQPKLPQDSPLRRTVHCQPVRPEQLELPVGETSHVIRIAAGQLVTENECCALPQQNGLFVPQGEFSKIAVVERHHNTGKVGVGAVAGFGLHGGAMASTVAHDSHNLSVIGDNDADMLLAAQHLRDIGGGYTLVSHGKILHTVALPIMGLMSDAGFDTVQAELSAMIAKAHEMGVPADVSPLILLSFLALPVIPSLRITPRGLFDVEQMKFIEG</sequence>
<dbReference type="InterPro" id="IPR011059">
    <property type="entry name" value="Metal-dep_hydrolase_composite"/>
</dbReference>
<evidence type="ECO:0000256" key="6">
    <source>
        <dbReference type="HAMAP-Rule" id="MF_01518"/>
    </source>
</evidence>
<dbReference type="PANTHER" id="PTHR11113:SF2">
    <property type="entry name" value="ADENINE DEAMINASE"/>
    <property type="match status" value="1"/>
</dbReference>
<dbReference type="EMBL" id="NHOC01000009">
    <property type="protein sequence ID" value="OUM19866.1"/>
    <property type="molecule type" value="Genomic_DNA"/>
</dbReference>
<dbReference type="InterPro" id="IPR032466">
    <property type="entry name" value="Metal_Hydrolase"/>
</dbReference>
<evidence type="ECO:0000259" key="8">
    <source>
        <dbReference type="Pfam" id="PF13382"/>
    </source>
</evidence>
<dbReference type="AlphaFoldDB" id="A0A252F272"/>
<evidence type="ECO:0000256" key="4">
    <source>
        <dbReference type="ARBA" id="ARBA00023211"/>
    </source>
</evidence>
<organism evidence="9 10">
    <name type="scientific">Butyricicoccus porcorum</name>
    <dbReference type="NCBI Taxonomy" id="1945634"/>
    <lineage>
        <taxon>Bacteria</taxon>
        <taxon>Bacillati</taxon>
        <taxon>Bacillota</taxon>
        <taxon>Clostridia</taxon>
        <taxon>Eubacteriales</taxon>
        <taxon>Butyricicoccaceae</taxon>
        <taxon>Butyricicoccus</taxon>
    </lineage>
</organism>
<dbReference type="RefSeq" id="WP_087020949.1">
    <property type="nucleotide sequence ID" value="NZ_CP178353.1"/>
</dbReference>
<evidence type="ECO:0000256" key="1">
    <source>
        <dbReference type="ARBA" id="ARBA00006773"/>
    </source>
</evidence>
<evidence type="ECO:0000313" key="10">
    <source>
        <dbReference type="Proteomes" id="UP000194903"/>
    </source>
</evidence>
<dbReference type="Gene3D" id="3.20.20.140">
    <property type="entry name" value="Metal-dependent hydrolases"/>
    <property type="match status" value="1"/>
</dbReference>
<dbReference type="GO" id="GO:0006146">
    <property type="term" value="P:adenine catabolic process"/>
    <property type="evidence" value="ECO:0007669"/>
    <property type="project" value="InterPro"/>
</dbReference>
<evidence type="ECO:0000259" key="7">
    <source>
        <dbReference type="Pfam" id="PF01979"/>
    </source>
</evidence>
<dbReference type="SUPFAM" id="SSF51338">
    <property type="entry name" value="Composite domain of metallo-dependent hydrolases"/>
    <property type="match status" value="1"/>
</dbReference>
<name>A0A252F272_9FIRM</name>
<dbReference type="InterPro" id="IPR006680">
    <property type="entry name" value="Amidohydro-rel"/>
</dbReference>